<reference key="1">
    <citation type="journal article" date="2011" name="Mol. Biol. Evol.">
        <title>Unity in variety -- the pan-genome of the Chlamydiae.</title>
        <authorList>
            <person name="Collingro A."/>
            <person name="Tischler P."/>
            <person name="Weinmaier T."/>
            <person name="Penz T."/>
            <person name="Heinz E."/>
            <person name="Brunham R.C."/>
            <person name="Read T.D."/>
            <person name="Bavoil P.M."/>
            <person name="Sachse K."/>
            <person name="Kahane S."/>
            <person name="Friedman M.G."/>
            <person name="Rattei T."/>
            <person name="Myers G.S.A."/>
            <person name="Horn M."/>
        </authorList>
    </citation>
    <scope>NUCLEOTIDE SEQUENCE</scope>
    <source>
        <strain>Z</strain>
    </source>
</reference>
<organism evidence="1 2">
    <name type="scientific">Simkania negevensis (strain ATCC VR-1471 / DSM 27360 / Z)</name>
    <dbReference type="NCBI Taxonomy" id="331113"/>
    <lineage>
        <taxon>Bacteria</taxon>
        <taxon>Pseudomonadati</taxon>
        <taxon>Chlamydiota</taxon>
        <taxon>Chlamydiia</taxon>
        <taxon>Parachlamydiales</taxon>
        <taxon>Simkaniaceae</taxon>
        <taxon>Simkania</taxon>
    </lineage>
</organism>
<evidence type="ECO:0000313" key="2">
    <source>
        <dbReference type="Proteomes" id="UP000000496"/>
    </source>
</evidence>
<gene>
    <name evidence="1" type="ordered locus">SNE_A01120</name>
</gene>
<evidence type="ECO:0000313" key="1">
    <source>
        <dbReference type="EMBL" id="CCB87990.1"/>
    </source>
</evidence>
<dbReference type="STRING" id="331113.SNE_A01120"/>
<keyword evidence="2" id="KW-1185">Reference proteome</keyword>
<dbReference type="Proteomes" id="UP000000496">
    <property type="component" value="Chromosome gsn.131"/>
</dbReference>
<sequence length="103" mass="11852">MEALNAQFESIRGGNITALPNVQVLFTNLQQAKSHLNERDTSETRFQVELAKYKLEQQRNNPLGGTTNEERRYANLINARNQLRFEIQLYAPTITDYKTLLAP</sequence>
<protein>
    <submittedName>
        <fullName evidence="1">Uncharacterized protein</fullName>
    </submittedName>
</protein>
<dbReference type="KEGG" id="sng:SNE_A01120"/>
<reference evidence="1 2" key="2">
    <citation type="journal article" date="2011" name="Mol. Biol. Evol.">
        <title>Unity in variety--the pan-genome of the Chlamydiae.</title>
        <authorList>
            <person name="Collingro A."/>
            <person name="Tischler P."/>
            <person name="Weinmaier T."/>
            <person name="Penz T."/>
            <person name="Heinz E."/>
            <person name="Brunham R.C."/>
            <person name="Read T.D."/>
            <person name="Bavoil P.M."/>
            <person name="Sachse K."/>
            <person name="Kahane S."/>
            <person name="Friedman M.G."/>
            <person name="Rattei T."/>
            <person name="Myers G.S."/>
            <person name="Horn M."/>
        </authorList>
    </citation>
    <scope>NUCLEOTIDE SEQUENCE [LARGE SCALE GENOMIC DNA]</scope>
    <source>
        <strain evidence="2">ATCC VR-1471 / Z</strain>
    </source>
</reference>
<proteinExistence type="predicted"/>
<dbReference type="RefSeq" id="WP_013942457.1">
    <property type="nucleotide sequence ID" value="NC_015713.1"/>
</dbReference>
<dbReference type="EMBL" id="FR872582">
    <property type="protein sequence ID" value="CCB87990.1"/>
    <property type="molecule type" value="Genomic_DNA"/>
</dbReference>
<name>F8L5A5_SIMNZ</name>
<dbReference type="HOGENOM" id="CLU_2261937_0_0_0"/>
<dbReference type="AlphaFoldDB" id="F8L5A5"/>
<accession>F8L5A5</accession>